<dbReference type="GO" id="GO:0016705">
    <property type="term" value="F:oxidoreductase activity, acting on paired donors, with incorporation or reduction of molecular oxygen"/>
    <property type="evidence" value="ECO:0007669"/>
    <property type="project" value="InterPro"/>
</dbReference>
<dbReference type="OrthoDB" id="9764248at2"/>
<dbReference type="Proteomes" id="UP000410984">
    <property type="component" value="Unassembled WGS sequence"/>
</dbReference>
<keyword evidence="3 7" id="KW-0479">Metal-binding</keyword>
<evidence type="ECO:0000256" key="9">
    <source>
        <dbReference type="SAM" id="MobiDB-lite"/>
    </source>
</evidence>
<dbReference type="Gene3D" id="1.10.630.10">
    <property type="entry name" value="Cytochrome P450"/>
    <property type="match status" value="1"/>
</dbReference>
<evidence type="ECO:0000256" key="1">
    <source>
        <dbReference type="ARBA" id="ARBA00010617"/>
    </source>
</evidence>
<accession>A0A509E883</accession>
<dbReference type="PRINTS" id="PR00385">
    <property type="entry name" value="P450"/>
</dbReference>
<dbReference type="Pfam" id="PF00067">
    <property type="entry name" value="p450"/>
    <property type="match status" value="1"/>
</dbReference>
<organism evidence="10 11">
    <name type="scientific">Methylobacterium symbioticum</name>
    <dbReference type="NCBI Taxonomy" id="2584084"/>
    <lineage>
        <taxon>Bacteria</taxon>
        <taxon>Pseudomonadati</taxon>
        <taxon>Pseudomonadota</taxon>
        <taxon>Alphaproteobacteria</taxon>
        <taxon>Hyphomicrobiales</taxon>
        <taxon>Methylobacteriaceae</taxon>
        <taxon>Methylobacterium</taxon>
    </lineage>
</organism>
<dbReference type="GO" id="GO:0005506">
    <property type="term" value="F:iron ion binding"/>
    <property type="evidence" value="ECO:0007669"/>
    <property type="project" value="InterPro"/>
</dbReference>
<dbReference type="EC" id="1.14.15.32" evidence="10"/>
<proteinExistence type="inferred from homology"/>
<dbReference type="GO" id="GO:0020037">
    <property type="term" value="F:heme binding"/>
    <property type="evidence" value="ECO:0007669"/>
    <property type="project" value="InterPro"/>
</dbReference>
<evidence type="ECO:0000256" key="6">
    <source>
        <dbReference type="ARBA" id="ARBA00023033"/>
    </source>
</evidence>
<feature type="binding site" description="axial binding residue" evidence="7">
    <location>
        <position position="407"/>
    </location>
    <ligand>
        <name>heme</name>
        <dbReference type="ChEBI" id="CHEBI:30413"/>
    </ligand>
    <ligandPart>
        <name>Fe</name>
        <dbReference type="ChEBI" id="CHEBI:18248"/>
    </ligandPart>
</feature>
<dbReference type="InterPro" id="IPR036396">
    <property type="entry name" value="Cyt_P450_sf"/>
</dbReference>
<keyword evidence="11" id="KW-1185">Reference proteome</keyword>
<dbReference type="RefSeq" id="WP_142582034.1">
    <property type="nucleotide sequence ID" value="NZ_CABFPH010000009.1"/>
</dbReference>
<evidence type="ECO:0000256" key="5">
    <source>
        <dbReference type="ARBA" id="ARBA00023004"/>
    </source>
</evidence>
<dbReference type="PANTHER" id="PTHR24291">
    <property type="entry name" value="CYTOCHROME P450 FAMILY 4"/>
    <property type="match status" value="1"/>
</dbReference>
<evidence type="ECO:0000256" key="7">
    <source>
        <dbReference type="PIRSR" id="PIRSR602401-1"/>
    </source>
</evidence>
<dbReference type="AlphaFoldDB" id="A0A509E883"/>
<dbReference type="GO" id="GO:0004497">
    <property type="term" value="F:monooxygenase activity"/>
    <property type="evidence" value="ECO:0007669"/>
    <property type="project" value="UniProtKB-KW"/>
</dbReference>
<keyword evidence="2 7" id="KW-0349">Heme</keyword>
<evidence type="ECO:0000313" key="11">
    <source>
        <dbReference type="Proteomes" id="UP000410984"/>
    </source>
</evidence>
<name>A0A509E883_9HYPH</name>
<keyword evidence="5 7" id="KW-0408">Iron</keyword>
<evidence type="ECO:0000256" key="8">
    <source>
        <dbReference type="RuleBase" id="RU000461"/>
    </source>
</evidence>
<reference evidence="10 11" key="1">
    <citation type="submission" date="2019-06" db="EMBL/GenBank/DDBJ databases">
        <authorList>
            <person name="Rodrigo-Torres L."/>
            <person name="Arahal R. D."/>
            <person name="Lucena T."/>
        </authorList>
    </citation>
    <scope>NUCLEOTIDE SEQUENCE [LARGE SCALE GENOMIC DNA]</scope>
    <source>
        <strain evidence="10 11">SB0023/3</strain>
    </source>
</reference>
<protein>
    <submittedName>
        <fullName evidence="10">Pentalenene oxygenase</fullName>
        <ecNumber evidence="10">1.14.15.32</ecNumber>
    </submittedName>
</protein>
<gene>
    <name evidence="10" type="primary">ptlI</name>
    <name evidence="10" type="ORF">MET9862_01025</name>
</gene>
<feature type="region of interest" description="Disordered" evidence="9">
    <location>
        <begin position="1"/>
        <end position="24"/>
    </location>
</feature>
<dbReference type="EMBL" id="CABFPH010000009">
    <property type="protein sequence ID" value="VUD70457.1"/>
    <property type="molecule type" value="Genomic_DNA"/>
</dbReference>
<keyword evidence="6 8" id="KW-0503">Monooxygenase</keyword>
<dbReference type="InterPro" id="IPR017972">
    <property type="entry name" value="Cyt_P450_CS"/>
</dbReference>
<dbReference type="PRINTS" id="PR00463">
    <property type="entry name" value="EP450I"/>
</dbReference>
<dbReference type="PROSITE" id="PS00086">
    <property type="entry name" value="CYTOCHROME_P450"/>
    <property type="match status" value="1"/>
</dbReference>
<keyword evidence="4 8" id="KW-0560">Oxidoreductase</keyword>
<evidence type="ECO:0000256" key="4">
    <source>
        <dbReference type="ARBA" id="ARBA00023002"/>
    </source>
</evidence>
<comment type="cofactor">
    <cofactor evidence="7">
        <name>heme</name>
        <dbReference type="ChEBI" id="CHEBI:30413"/>
    </cofactor>
</comment>
<evidence type="ECO:0000313" key="10">
    <source>
        <dbReference type="EMBL" id="VUD70457.1"/>
    </source>
</evidence>
<dbReference type="SUPFAM" id="SSF48264">
    <property type="entry name" value="Cytochrome P450"/>
    <property type="match status" value="1"/>
</dbReference>
<dbReference type="PANTHER" id="PTHR24291:SF50">
    <property type="entry name" value="BIFUNCTIONAL ALBAFLAVENONE MONOOXYGENASE_TERPENE SYNTHASE"/>
    <property type="match status" value="1"/>
</dbReference>
<dbReference type="InterPro" id="IPR002401">
    <property type="entry name" value="Cyt_P450_E_grp-I"/>
</dbReference>
<evidence type="ECO:0000256" key="3">
    <source>
        <dbReference type="ARBA" id="ARBA00022723"/>
    </source>
</evidence>
<dbReference type="InterPro" id="IPR050196">
    <property type="entry name" value="Cytochrome_P450_Monoox"/>
</dbReference>
<evidence type="ECO:0000256" key="2">
    <source>
        <dbReference type="ARBA" id="ARBA00022617"/>
    </source>
</evidence>
<dbReference type="CDD" id="cd20620">
    <property type="entry name" value="CYP132-like"/>
    <property type="match status" value="1"/>
</dbReference>
<sequence>MPVNTISHLPGTTADSLPRPPPGPQGLPLIGSLIPFARDPLGFLTDCARRYGDVAAFRAGPQTMLILTHPDEIERVLVKEHGAFPKDRRFWRQVTAVFGNGLLTSQGDLWQRQRHLAASAFAGPKLAAYAEIMADATERTLDAWRTGEVRDLHVEMMALTLKIAARALFGTEADEDVAVMEAALDDVLGEIATRITRPFPIPDAVPLPGHLRYRRGLRRIEAIVARMIAERRRSSSGTLNLLSALMNARHEDGSAMSDRQLRDEVITFLLAGHETTALVLSWTIHLLGQHPDIDASLAAEACEVLGGRSAGISDMPRLRLAERVVTESMRIYPPAWAFGREARQDCVIGGYRVRAGTPIYILPWIMHRDPRFFDEPEAFRPERWAGDLARRLPRFAYMPFGGGPRICIGNRFAMIESVLILASLVRRFRFVIPADRKVIPFPSMTLRLRGGLRARIAERL</sequence>
<dbReference type="InterPro" id="IPR001128">
    <property type="entry name" value="Cyt_P450"/>
</dbReference>
<comment type="similarity">
    <text evidence="1 8">Belongs to the cytochrome P450 family.</text>
</comment>